<reference evidence="1 2" key="1">
    <citation type="submission" date="2019-09" db="EMBL/GenBank/DDBJ databases">
        <title>In-depth cultivation of the pig gut microbiome towards novel bacterial diversity and tailored functional studies.</title>
        <authorList>
            <person name="Wylensek D."/>
            <person name="Hitch T.C.A."/>
            <person name="Clavel T."/>
        </authorList>
    </citation>
    <scope>NUCLEOTIDE SEQUENCE [LARGE SCALE GENOMIC DNA]</scope>
    <source>
        <strain evidence="1 2">PG-178-WT-4</strain>
    </source>
</reference>
<gene>
    <name evidence="1" type="ORF">FYJ44_03560</name>
</gene>
<evidence type="ECO:0000313" key="1">
    <source>
        <dbReference type="EMBL" id="MSS27137.1"/>
    </source>
</evidence>
<dbReference type="EMBL" id="VUMH01000002">
    <property type="protein sequence ID" value="MSS27137.1"/>
    <property type="molecule type" value="Genomic_DNA"/>
</dbReference>
<comment type="caution">
    <text evidence="1">The sequence shown here is derived from an EMBL/GenBank/DDBJ whole genome shotgun (WGS) entry which is preliminary data.</text>
</comment>
<accession>A0A6L5XJ18</accession>
<sequence>MDKNRSEIFGQFSYDESLTYEELLDVENTLTADLEALLQRAGAAHLDFTPLGDALMCQCAFETHKLYVYRKIAQEAAALLPRGVTGRLLCVDKSLAALHVYWIQPGQWQEEERPVPVDPPQGLKTWRVPVASDAAGSAGTTENEN</sequence>
<dbReference type="RefSeq" id="WP_154509208.1">
    <property type="nucleotide sequence ID" value="NZ_JAXELC010000036.1"/>
</dbReference>
<dbReference type="AlphaFoldDB" id="A0A6L5XJ18"/>
<organism evidence="1 2">
    <name type="scientific">Desulfovibrio porci</name>
    <dbReference type="NCBI Taxonomy" id="2605782"/>
    <lineage>
        <taxon>Bacteria</taxon>
        <taxon>Pseudomonadati</taxon>
        <taxon>Thermodesulfobacteriota</taxon>
        <taxon>Desulfovibrionia</taxon>
        <taxon>Desulfovibrionales</taxon>
        <taxon>Desulfovibrionaceae</taxon>
        <taxon>Desulfovibrio</taxon>
    </lineage>
</organism>
<protein>
    <submittedName>
        <fullName evidence="1">Uncharacterized protein</fullName>
    </submittedName>
</protein>
<dbReference type="Proteomes" id="UP000477488">
    <property type="component" value="Unassembled WGS sequence"/>
</dbReference>
<evidence type="ECO:0000313" key="2">
    <source>
        <dbReference type="Proteomes" id="UP000477488"/>
    </source>
</evidence>
<proteinExistence type="predicted"/>
<name>A0A6L5XJ18_9BACT</name>
<keyword evidence="2" id="KW-1185">Reference proteome</keyword>